<feature type="chain" id="PRO_5035717665" description="Ubiquitin 3 binding protein But2 C-terminal domain-containing protein" evidence="1">
    <location>
        <begin position="22"/>
        <end position="378"/>
    </location>
</feature>
<evidence type="ECO:0000313" key="4">
    <source>
        <dbReference type="Proteomes" id="UP000469559"/>
    </source>
</evidence>
<evidence type="ECO:0000259" key="2">
    <source>
        <dbReference type="Pfam" id="PF09792"/>
    </source>
</evidence>
<dbReference type="Pfam" id="PF09792">
    <property type="entry name" value="But2"/>
    <property type="match status" value="1"/>
</dbReference>
<gene>
    <name evidence="3" type="ORF">LARI1_G000398</name>
</gene>
<dbReference type="PANTHER" id="PTHR39613">
    <property type="entry name" value="ANCHORED CELL WALL PROTEIN, PUTATIVE (AFU_ORTHOLOGUE AFUA_4G08960)-RELATED"/>
    <property type="match status" value="1"/>
</dbReference>
<proteinExistence type="predicted"/>
<dbReference type="OrthoDB" id="4657524at2759"/>
<organism evidence="3 4">
    <name type="scientific">Lachnellula arida</name>
    <dbReference type="NCBI Taxonomy" id="1316785"/>
    <lineage>
        <taxon>Eukaryota</taxon>
        <taxon>Fungi</taxon>
        <taxon>Dikarya</taxon>
        <taxon>Ascomycota</taxon>
        <taxon>Pezizomycotina</taxon>
        <taxon>Leotiomycetes</taxon>
        <taxon>Helotiales</taxon>
        <taxon>Lachnaceae</taxon>
        <taxon>Lachnellula</taxon>
    </lineage>
</organism>
<accession>A0A8T9BUW6</accession>
<dbReference type="EMBL" id="QGMF01000008">
    <property type="protein sequence ID" value="TVY21732.1"/>
    <property type="molecule type" value="Genomic_DNA"/>
</dbReference>
<dbReference type="InterPro" id="IPR018620">
    <property type="entry name" value="Ubiquitin3-bd_protein_But2_C"/>
</dbReference>
<reference evidence="3 4" key="1">
    <citation type="submission" date="2018-05" db="EMBL/GenBank/DDBJ databases">
        <title>Whole genome sequencing for identification of molecular markers to develop diagnostic detection tools for the regulated plant pathogen Lachnellula willkommii.</title>
        <authorList>
            <person name="Giroux E."/>
            <person name="Bilodeau G."/>
        </authorList>
    </citation>
    <scope>NUCLEOTIDE SEQUENCE [LARGE SCALE GENOMIC DNA]</scope>
    <source>
        <strain evidence="3 4">CBS 203.66</strain>
    </source>
</reference>
<feature type="signal peptide" evidence="1">
    <location>
        <begin position="1"/>
        <end position="21"/>
    </location>
</feature>
<feature type="domain" description="Ubiquitin 3 binding protein But2 C-terminal" evidence="2">
    <location>
        <begin position="214"/>
        <end position="365"/>
    </location>
</feature>
<comment type="caution">
    <text evidence="3">The sequence shown here is derived from an EMBL/GenBank/DDBJ whole genome shotgun (WGS) entry which is preliminary data.</text>
</comment>
<keyword evidence="4" id="KW-1185">Reference proteome</keyword>
<name>A0A8T9BUW6_9HELO</name>
<dbReference type="PANTHER" id="PTHR39613:SF1">
    <property type="entry name" value="ANCHORED CELL WALL PROTEIN, PUTATIVE (AFU_ORTHOLOGUE AFUA_4G08960)-RELATED"/>
    <property type="match status" value="1"/>
</dbReference>
<keyword evidence="1" id="KW-0732">Signal</keyword>
<protein>
    <recommendedName>
        <fullName evidence="2">Ubiquitin 3 binding protein But2 C-terminal domain-containing protein</fullName>
    </recommendedName>
</protein>
<evidence type="ECO:0000313" key="3">
    <source>
        <dbReference type="EMBL" id="TVY21732.1"/>
    </source>
</evidence>
<evidence type="ECO:0000256" key="1">
    <source>
        <dbReference type="SAM" id="SignalP"/>
    </source>
</evidence>
<dbReference type="AlphaFoldDB" id="A0A8T9BUW6"/>
<sequence>MSGSIFTITTLLIALILHASAAVISRESFPCDFFMVATGELNGTISQDAAGEPRVGGTFPQASFLIGHGTMTDSLNHTCLISSTTHQLQCTQGLPGSRFMFSNNFLVLHDETNPNWLACPAPGPGQDGSYNIYSSQKADSTGCHAIELQAGSFGCAAQGRPDSSSTIGTATSATASSAYKTNDVSITSASTPASRTSIKTASICPTDISSGTFQFPHLIVPTSPKSPDTAFGNSFKAYISPSNTTLFNFDIPTTAPYTGTCSLVFSFPYASELDPSAGTYFFSGIEEEKGESGGLDFALLSGIASASTTYNTTPKVATGGEYGKTEIIPGNSYTIKTFPCQSGGTPVTYSVTSVGNVELDYFQDSASKAIGLYIVPCA</sequence>
<dbReference type="Proteomes" id="UP000469559">
    <property type="component" value="Unassembled WGS sequence"/>
</dbReference>